<dbReference type="InterPro" id="IPR005162">
    <property type="entry name" value="Retrotrans_gag_dom"/>
</dbReference>
<dbReference type="GeneID" id="67029358"/>
<sequence length="113" mass="12216">MSTLYLAPSVQMPMPPPPALVTAAAPQEDWEQCQAMAYLHACMGLPKPKDVSLPRGNPFVPPDEHGGLSLEFLAAFGDPGATWAAEQKITTLTQTSTCANYITRFHTLAMELD</sequence>
<evidence type="ECO:0000259" key="1">
    <source>
        <dbReference type="Pfam" id="PF03732"/>
    </source>
</evidence>
<dbReference type="Pfam" id="PF03732">
    <property type="entry name" value="Retrotrans_gag"/>
    <property type="match status" value="1"/>
</dbReference>
<feature type="domain" description="Retrotransposon gag" evidence="1">
    <location>
        <begin position="68"/>
        <end position="113"/>
    </location>
</feature>
<proteinExistence type="predicted"/>
<dbReference type="AlphaFoldDB" id="A0A8H8P4R3"/>
<reference evidence="3" key="1">
    <citation type="submission" date="2020-05" db="EMBL/GenBank/DDBJ databases">
        <title>Evolutionary and genomic comparisons of hybrid uninucleate and nonhybrid Rhizoctonia fungi.</title>
        <authorList>
            <person name="Li C."/>
            <person name="Chen X."/>
        </authorList>
    </citation>
    <scope>NUCLEOTIDE SEQUENCE</scope>
    <source>
        <strain evidence="3">AG-1 IA</strain>
    </source>
</reference>
<organism evidence="3 4">
    <name type="scientific">Rhizoctonia solani</name>
    <dbReference type="NCBI Taxonomy" id="456999"/>
    <lineage>
        <taxon>Eukaryota</taxon>
        <taxon>Fungi</taxon>
        <taxon>Dikarya</taxon>
        <taxon>Basidiomycota</taxon>
        <taxon>Agaricomycotina</taxon>
        <taxon>Agaricomycetes</taxon>
        <taxon>Cantharellales</taxon>
        <taxon>Ceratobasidiaceae</taxon>
        <taxon>Rhizoctonia</taxon>
    </lineage>
</organism>
<protein>
    <submittedName>
        <fullName evidence="3">Retrotransposon gag protein</fullName>
    </submittedName>
</protein>
<accession>A0A8H8P4R3</accession>
<dbReference type="EMBL" id="CP059670">
    <property type="protein sequence ID" value="QRW25130.1"/>
    <property type="molecule type" value="Genomic_DNA"/>
</dbReference>
<dbReference type="EMBL" id="CP059668">
    <property type="protein sequence ID" value="QRW24131.1"/>
    <property type="molecule type" value="Genomic_DNA"/>
</dbReference>
<name>A0A8H8P4R3_9AGAM</name>
<dbReference type="Proteomes" id="UP000650533">
    <property type="component" value="Chromosome 11"/>
</dbReference>
<evidence type="ECO:0000313" key="4">
    <source>
        <dbReference type="Proteomes" id="UP000650533"/>
    </source>
</evidence>
<dbReference type="RefSeq" id="XP_043185367.1">
    <property type="nucleotide sequence ID" value="XM_043326895.1"/>
</dbReference>
<gene>
    <name evidence="3" type="ORF">RhiXN_07079</name>
    <name evidence="2" type="ORF">RhiXN_10455</name>
</gene>
<dbReference type="KEGG" id="rsx:RhiXN_07079"/>
<evidence type="ECO:0000313" key="3">
    <source>
        <dbReference type="EMBL" id="QRW25130.1"/>
    </source>
</evidence>
<evidence type="ECO:0000313" key="2">
    <source>
        <dbReference type="EMBL" id="QRW24131.1"/>
    </source>
</evidence>
<dbReference type="Proteomes" id="UP000650533">
    <property type="component" value="Chromosome 13"/>
</dbReference>